<evidence type="ECO:0000256" key="5">
    <source>
        <dbReference type="SAM" id="MobiDB-lite"/>
    </source>
</evidence>
<evidence type="ECO:0000313" key="8">
    <source>
        <dbReference type="Proteomes" id="UP000566819"/>
    </source>
</evidence>
<dbReference type="OrthoDB" id="529367at2759"/>
<sequence length="142" mass="15774">MISSSILDSRTRTTSPSDADIFPEKSTSGGADDLLLLRWHKLPTICILTTLNPKLQDPKTRPYRAAMYTSLSLSTLVFIVHGITIHGWEIQNHRMGLSRMGLMGLLNLISAGSYAARVSDEWNTLTDWCLYADSGKMVSQET</sequence>
<dbReference type="AlphaFoldDB" id="A0A8H4RIY0"/>
<keyword evidence="4 6" id="KW-0472">Membrane</keyword>
<keyword evidence="3 6" id="KW-1133">Transmembrane helix</keyword>
<reference evidence="7 8" key="1">
    <citation type="submission" date="2020-03" db="EMBL/GenBank/DDBJ databases">
        <title>Draft Genome Sequence of Cudoniella acicularis.</title>
        <authorList>
            <person name="Buettner E."/>
            <person name="Kellner H."/>
        </authorList>
    </citation>
    <scope>NUCLEOTIDE SEQUENCE [LARGE SCALE GENOMIC DNA]</scope>
    <source>
        <strain evidence="7 8">DSM 108380</strain>
    </source>
</reference>
<dbReference type="GO" id="GO:0016020">
    <property type="term" value="C:membrane"/>
    <property type="evidence" value="ECO:0007669"/>
    <property type="project" value="UniProtKB-SubCell"/>
</dbReference>
<keyword evidence="2 6" id="KW-0812">Transmembrane</keyword>
<accession>A0A8H4RIY0</accession>
<evidence type="ECO:0000256" key="2">
    <source>
        <dbReference type="ARBA" id="ARBA00022692"/>
    </source>
</evidence>
<name>A0A8H4RIY0_9HELO</name>
<feature type="transmembrane region" description="Helical" evidence="6">
    <location>
        <begin position="65"/>
        <end position="85"/>
    </location>
</feature>
<organism evidence="7 8">
    <name type="scientific">Cudoniella acicularis</name>
    <dbReference type="NCBI Taxonomy" id="354080"/>
    <lineage>
        <taxon>Eukaryota</taxon>
        <taxon>Fungi</taxon>
        <taxon>Dikarya</taxon>
        <taxon>Ascomycota</taxon>
        <taxon>Pezizomycotina</taxon>
        <taxon>Leotiomycetes</taxon>
        <taxon>Helotiales</taxon>
        <taxon>Tricladiaceae</taxon>
        <taxon>Cudoniella</taxon>
    </lineage>
</organism>
<evidence type="ECO:0000256" key="3">
    <source>
        <dbReference type="ARBA" id="ARBA00022989"/>
    </source>
</evidence>
<gene>
    <name evidence="7" type="ORF">G7Y89_g7237</name>
</gene>
<feature type="region of interest" description="Disordered" evidence="5">
    <location>
        <begin position="1"/>
        <end position="25"/>
    </location>
</feature>
<dbReference type="EMBL" id="JAAMPI010000498">
    <property type="protein sequence ID" value="KAF4630902.1"/>
    <property type="molecule type" value="Genomic_DNA"/>
</dbReference>
<dbReference type="InterPro" id="IPR004254">
    <property type="entry name" value="AdipoR/HlyIII-related"/>
</dbReference>
<evidence type="ECO:0000256" key="4">
    <source>
        <dbReference type="ARBA" id="ARBA00023136"/>
    </source>
</evidence>
<dbReference type="Pfam" id="PF03006">
    <property type="entry name" value="HlyIII"/>
    <property type="match status" value="1"/>
</dbReference>
<comment type="caution">
    <text evidence="7">The sequence shown here is derived from an EMBL/GenBank/DDBJ whole genome shotgun (WGS) entry which is preliminary data.</text>
</comment>
<keyword evidence="8" id="KW-1185">Reference proteome</keyword>
<evidence type="ECO:0000256" key="1">
    <source>
        <dbReference type="ARBA" id="ARBA00004141"/>
    </source>
</evidence>
<proteinExistence type="predicted"/>
<dbReference type="Proteomes" id="UP000566819">
    <property type="component" value="Unassembled WGS sequence"/>
</dbReference>
<comment type="subcellular location">
    <subcellularLocation>
        <location evidence="1">Membrane</location>
        <topology evidence="1">Multi-pass membrane protein</topology>
    </subcellularLocation>
</comment>
<protein>
    <submittedName>
        <fullName evidence="7">Uncharacterized protein</fullName>
    </submittedName>
</protein>
<feature type="compositionally biased region" description="Polar residues" evidence="5">
    <location>
        <begin position="1"/>
        <end position="17"/>
    </location>
</feature>
<evidence type="ECO:0000313" key="7">
    <source>
        <dbReference type="EMBL" id="KAF4630902.1"/>
    </source>
</evidence>
<evidence type="ECO:0000256" key="6">
    <source>
        <dbReference type="SAM" id="Phobius"/>
    </source>
</evidence>